<protein>
    <submittedName>
        <fullName evidence="2">Uncharacterized protein</fullName>
    </submittedName>
</protein>
<dbReference type="Proteomes" id="UP000704712">
    <property type="component" value="Unassembled WGS sequence"/>
</dbReference>
<proteinExistence type="predicted"/>
<evidence type="ECO:0000313" key="2">
    <source>
        <dbReference type="EMBL" id="KAF4147407.1"/>
    </source>
</evidence>
<dbReference type="AlphaFoldDB" id="A0A8S9V5N2"/>
<dbReference type="EMBL" id="JAACNO010001479">
    <property type="protein sequence ID" value="KAF4140247.1"/>
    <property type="molecule type" value="Genomic_DNA"/>
</dbReference>
<reference evidence="2" key="1">
    <citation type="submission" date="2020-03" db="EMBL/GenBank/DDBJ databases">
        <title>Hybrid Assembly of Korean Phytophthora infestans isolates.</title>
        <authorList>
            <person name="Prokchorchik M."/>
            <person name="Lee Y."/>
            <person name="Seo J."/>
            <person name="Cho J.-H."/>
            <person name="Park Y.-E."/>
            <person name="Jang D.-C."/>
            <person name="Im J.-S."/>
            <person name="Choi J.-G."/>
            <person name="Park H.-J."/>
            <person name="Lee G.-B."/>
            <person name="Lee Y.-G."/>
            <person name="Hong S.-Y."/>
            <person name="Cho K."/>
            <person name="Sohn K.H."/>
        </authorList>
    </citation>
    <scope>NUCLEOTIDE SEQUENCE</scope>
    <source>
        <strain evidence="2">KR_2_A2</strain>
    </source>
</reference>
<accession>A0A8S9V5N2</accession>
<organism evidence="2 3">
    <name type="scientific">Phytophthora infestans</name>
    <name type="common">Potato late blight agent</name>
    <name type="synonym">Botrytis infestans</name>
    <dbReference type="NCBI Taxonomy" id="4787"/>
    <lineage>
        <taxon>Eukaryota</taxon>
        <taxon>Sar</taxon>
        <taxon>Stramenopiles</taxon>
        <taxon>Oomycota</taxon>
        <taxon>Peronosporomycetes</taxon>
        <taxon>Peronosporales</taxon>
        <taxon>Peronosporaceae</taxon>
        <taxon>Phytophthora</taxon>
    </lineage>
</organism>
<comment type="caution">
    <text evidence="2">The sequence shown here is derived from an EMBL/GenBank/DDBJ whole genome shotgun (WGS) entry which is preliminary data.</text>
</comment>
<sequence>MLFEAQSKLHVLPDKYEAMTSVRTWQQQEIDGTDCLPHEGAHLQLEIIAVETLHETDNWDFFFCGVAVTEC</sequence>
<gene>
    <name evidence="2" type="ORF">GN958_ATG03416</name>
    <name evidence="1" type="ORF">GN958_ATG10557</name>
</gene>
<evidence type="ECO:0000313" key="3">
    <source>
        <dbReference type="Proteomes" id="UP000704712"/>
    </source>
</evidence>
<dbReference type="EMBL" id="JAACNO010000469">
    <property type="protein sequence ID" value="KAF4147407.1"/>
    <property type="molecule type" value="Genomic_DNA"/>
</dbReference>
<evidence type="ECO:0000313" key="1">
    <source>
        <dbReference type="EMBL" id="KAF4140247.1"/>
    </source>
</evidence>
<name>A0A8S9V5N2_PHYIN</name>